<dbReference type="Pfam" id="PF02866">
    <property type="entry name" value="Ldh_1_C"/>
    <property type="match status" value="1"/>
</dbReference>
<reference evidence="13 14" key="1">
    <citation type="submission" date="2020-04" db="EMBL/GenBank/DDBJ databases">
        <title>Perkinsus chesapeaki whole genome sequence.</title>
        <authorList>
            <person name="Bogema D.R."/>
        </authorList>
    </citation>
    <scope>NUCLEOTIDE SEQUENCE [LARGE SCALE GENOMIC DNA]</scope>
    <source>
        <strain evidence="13">ATCC PRA-425</strain>
    </source>
</reference>
<evidence type="ECO:0000256" key="6">
    <source>
        <dbReference type="ARBA" id="ARBA00023027"/>
    </source>
</evidence>
<evidence type="ECO:0000256" key="5">
    <source>
        <dbReference type="ARBA" id="ARBA00023002"/>
    </source>
</evidence>
<dbReference type="GO" id="GO:0006099">
    <property type="term" value="P:tricarboxylic acid cycle"/>
    <property type="evidence" value="ECO:0007669"/>
    <property type="project" value="UniProtKB-KW"/>
</dbReference>
<evidence type="ECO:0000259" key="11">
    <source>
        <dbReference type="Pfam" id="PF00056"/>
    </source>
</evidence>
<dbReference type="NCBIfam" id="TIGR01772">
    <property type="entry name" value="MDH_euk_gproteo"/>
    <property type="match status" value="1"/>
</dbReference>
<dbReference type="SUPFAM" id="SSF56327">
    <property type="entry name" value="LDH C-terminal domain-like"/>
    <property type="match status" value="1"/>
</dbReference>
<protein>
    <recommendedName>
        <fullName evidence="3">malate dehydrogenase</fullName>
        <ecNumber evidence="3">1.1.1.37</ecNumber>
    </recommendedName>
</protein>
<feature type="binding site" evidence="9">
    <location>
        <begin position="11"/>
        <end position="17"/>
    </location>
    <ligand>
        <name>NAD(+)</name>
        <dbReference type="ChEBI" id="CHEBI:57540"/>
    </ligand>
</feature>
<evidence type="ECO:0000256" key="7">
    <source>
        <dbReference type="ARBA" id="ARBA00048313"/>
    </source>
</evidence>
<sequence length="333" mass="35844">MSRTIKVTVIGASSHIGGNLSLLLKVNPRISEIALYDERQAKIPSPGVGADISHINTQTTVRAYQGTEELETALKEADFVIVCAGEMQKSDITADDLFDTNAPIVYNITKACAQHAKRALLCIMSEPVNSLVPMAAEVYKTAGVYNKARVLGITAIDSVRASTFYAEAAGLPPKSVFVPVIGGHSASTVLPLFSQATPKVKLNPAVIEELDKRVQNAEVDEVSAAMNGVGCSTLASAYAAARFIDVAIRGQHGEKVSACAYVNEPINGEVPFFAYRCDFGPQGVIAVQRIQNTMPAYEQKRLRELKNKLKVDIEKGVRFAIAASRRGNSTTFR</sequence>
<gene>
    <name evidence="13" type="ORF">FOL47_007478</name>
</gene>
<evidence type="ECO:0000256" key="1">
    <source>
        <dbReference type="ARBA" id="ARBA00008824"/>
    </source>
</evidence>
<dbReference type="Proteomes" id="UP000591131">
    <property type="component" value="Unassembled WGS sequence"/>
</dbReference>
<organism evidence="13 14">
    <name type="scientific">Perkinsus chesapeaki</name>
    <name type="common">Clam parasite</name>
    <name type="synonym">Perkinsus andrewsi</name>
    <dbReference type="NCBI Taxonomy" id="330153"/>
    <lineage>
        <taxon>Eukaryota</taxon>
        <taxon>Sar</taxon>
        <taxon>Alveolata</taxon>
        <taxon>Perkinsozoa</taxon>
        <taxon>Perkinsea</taxon>
        <taxon>Perkinsida</taxon>
        <taxon>Perkinsidae</taxon>
        <taxon>Perkinsus</taxon>
    </lineage>
</organism>
<evidence type="ECO:0000256" key="9">
    <source>
        <dbReference type="PIRSR" id="PIRSR000102-3"/>
    </source>
</evidence>
<evidence type="ECO:0000259" key="12">
    <source>
        <dbReference type="Pfam" id="PF02866"/>
    </source>
</evidence>
<evidence type="ECO:0000313" key="14">
    <source>
        <dbReference type="Proteomes" id="UP000591131"/>
    </source>
</evidence>
<proteinExistence type="inferred from homology"/>
<comment type="subunit">
    <text evidence="2">Homodimer.</text>
</comment>
<dbReference type="InterPro" id="IPR001557">
    <property type="entry name" value="L-lactate/malate_DH"/>
</dbReference>
<dbReference type="InterPro" id="IPR001236">
    <property type="entry name" value="Lactate/malate_DH_N"/>
</dbReference>
<dbReference type="InterPro" id="IPR036291">
    <property type="entry name" value="NAD(P)-bd_dom_sf"/>
</dbReference>
<dbReference type="PANTHER" id="PTHR11540">
    <property type="entry name" value="MALATE AND LACTATE DEHYDROGENASE"/>
    <property type="match status" value="1"/>
</dbReference>
<evidence type="ECO:0000256" key="2">
    <source>
        <dbReference type="ARBA" id="ARBA00011738"/>
    </source>
</evidence>
<feature type="domain" description="Lactate/malate dehydrogenase C-terminal" evidence="12">
    <location>
        <begin position="154"/>
        <end position="319"/>
    </location>
</feature>
<dbReference type="Pfam" id="PF00056">
    <property type="entry name" value="Ldh_1_N"/>
    <property type="match status" value="1"/>
</dbReference>
<name>A0A7J6LK86_PERCH</name>
<dbReference type="GO" id="GO:0030060">
    <property type="term" value="F:L-malate dehydrogenase (NAD+) activity"/>
    <property type="evidence" value="ECO:0007669"/>
    <property type="project" value="UniProtKB-EC"/>
</dbReference>
<dbReference type="AlphaFoldDB" id="A0A7J6LK86"/>
<dbReference type="InterPro" id="IPR015955">
    <property type="entry name" value="Lactate_DH/Glyco_Ohase_4_C"/>
</dbReference>
<comment type="caution">
    <text evidence="13">The sequence shown here is derived from an EMBL/GenBank/DDBJ whole genome shotgun (WGS) entry which is preliminary data.</text>
</comment>
<dbReference type="PIRSF" id="PIRSF000102">
    <property type="entry name" value="Lac_mal_DH"/>
    <property type="match status" value="1"/>
</dbReference>
<dbReference type="OrthoDB" id="4069699at2759"/>
<dbReference type="SUPFAM" id="SSF51735">
    <property type="entry name" value="NAD(P)-binding Rossmann-fold domains"/>
    <property type="match status" value="1"/>
</dbReference>
<comment type="catalytic activity">
    <reaction evidence="7">
        <text>(S)-malate + NAD(+) = oxaloacetate + NADH + H(+)</text>
        <dbReference type="Rhea" id="RHEA:21432"/>
        <dbReference type="ChEBI" id="CHEBI:15378"/>
        <dbReference type="ChEBI" id="CHEBI:15589"/>
        <dbReference type="ChEBI" id="CHEBI:16452"/>
        <dbReference type="ChEBI" id="CHEBI:57540"/>
        <dbReference type="ChEBI" id="CHEBI:57945"/>
        <dbReference type="EC" id="1.1.1.37"/>
    </reaction>
</comment>
<accession>A0A7J6LK86</accession>
<keyword evidence="6 9" id="KW-0520">NAD</keyword>
<dbReference type="EMBL" id="JAAPAO010000443">
    <property type="protein sequence ID" value="KAF4659702.1"/>
    <property type="molecule type" value="Genomic_DNA"/>
</dbReference>
<dbReference type="EC" id="1.1.1.37" evidence="3"/>
<feature type="domain" description="Lactate/malate dehydrogenase N-terminal" evidence="11">
    <location>
        <begin position="5"/>
        <end position="152"/>
    </location>
</feature>
<dbReference type="InterPro" id="IPR010097">
    <property type="entry name" value="Malate_DH_type1"/>
</dbReference>
<evidence type="ECO:0000256" key="3">
    <source>
        <dbReference type="ARBA" id="ARBA00012995"/>
    </source>
</evidence>
<evidence type="ECO:0000256" key="10">
    <source>
        <dbReference type="RuleBase" id="RU003369"/>
    </source>
</evidence>
<feature type="binding site" evidence="9">
    <location>
        <position position="101"/>
    </location>
    <ligand>
        <name>NAD(+)</name>
        <dbReference type="ChEBI" id="CHEBI:57540"/>
    </ligand>
</feature>
<evidence type="ECO:0000256" key="4">
    <source>
        <dbReference type="ARBA" id="ARBA00022532"/>
    </source>
</evidence>
<dbReference type="Gene3D" id="3.90.110.10">
    <property type="entry name" value="Lactate dehydrogenase/glycoside hydrolase, family 4, C-terminal"/>
    <property type="match status" value="1"/>
</dbReference>
<evidence type="ECO:0000256" key="8">
    <source>
        <dbReference type="PIRSR" id="PIRSR000102-1"/>
    </source>
</evidence>
<dbReference type="InterPro" id="IPR022383">
    <property type="entry name" value="Lactate/malate_DH_C"/>
</dbReference>
<keyword evidence="4" id="KW-0816">Tricarboxylic acid cycle</keyword>
<feature type="binding site" evidence="9">
    <location>
        <position position="37"/>
    </location>
    <ligand>
        <name>NAD(+)</name>
        <dbReference type="ChEBI" id="CHEBI:57540"/>
    </ligand>
</feature>
<comment type="similarity">
    <text evidence="1">Belongs to the LDH/MDH superfamily. MDH type 1 family.</text>
</comment>
<evidence type="ECO:0000313" key="13">
    <source>
        <dbReference type="EMBL" id="KAF4659702.1"/>
    </source>
</evidence>
<keyword evidence="14" id="KW-1185">Reference proteome</keyword>
<feature type="active site" description="Proton acceptor" evidence="8">
    <location>
        <position position="184"/>
    </location>
</feature>
<dbReference type="GO" id="GO:0005737">
    <property type="term" value="C:cytoplasm"/>
    <property type="evidence" value="ECO:0007669"/>
    <property type="project" value="TreeGrafter"/>
</dbReference>
<keyword evidence="5 10" id="KW-0560">Oxidoreductase</keyword>
<dbReference type="GO" id="GO:0019752">
    <property type="term" value="P:carboxylic acid metabolic process"/>
    <property type="evidence" value="ECO:0007669"/>
    <property type="project" value="InterPro"/>
</dbReference>
<dbReference type="FunFam" id="3.40.50.720:FF:000268">
    <property type="entry name" value="Malate dehydrogenase"/>
    <property type="match status" value="1"/>
</dbReference>
<dbReference type="Gene3D" id="3.40.50.720">
    <property type="entry name" value="NAD(P)-binding Rossmann-like Domain"/>
    <property type="match status" value="1"/>
</dbReference>
<dbReference type="PANTHER" id="PTHR11540:SF16">
    <property type="entry name" value="MALATE DEHYDROGENASE, MITOCHONDRIAL"/>
    <property type="match status" value="1"/>
</dbReference>